<comment type="caution">
    <text evidence="1">The sequence shown here is derived from an EMBL/GenBank/DDBJ whole genome shotgun (WGS) entry which is preliminary data.</text>
</comment>
<dbReference type="EMBL" id="CAJVQC010012011">
    <property type="protein sequence ID" value="CAG8633862.1"/>
    <property type="molecule type" value="Genomic_DNA"/>
</dbReference>
<protein>
    <submittedName>
        <fullName evidence="1">32625_t:CDS:1</fullName>
    </submittedName>
</protein>
<proteinExistence type="predicted"/>
<sequence>IRRRHKDIISPHCVYYELSLQLSLSGNKSIDGFVKETFTAPGASNRYKRLEYVPYEQFTNIKYLSKGGFSKIYKATWKEGPTTSWYSKKQRFHRHRSCTVVLKSLNDSILVRKIKYFKKYNKWT</sequence>
<evidence type="ECO:0000313" key="2">
    <source>
        <dbReference type="Proteomes" id="UP000789920"/>
    </source>
</evidence>
<feature type="non-terminal residue" evidence="1">
    <location>
        <position position="1"/>
    </location>
</feature>
<keyword evidence="2" id="KW-1185">Reference proteome</keyword>
<evidence type="ECO:0000313" key="1">
    <source>
        <dbReference type="EMBL" id="CAG8633862.1"/>
    </source>
</evidence>
<organism evidence="1 2">
    <name type="scientific">Racocetra persica</name>
    <dbReference type="NCBI Taxonomy" id="160502"/>
    <lineage>
        <taxon>Eukaryota</taxon>
        <taxon>Fungi</taxon>
        <taxon>Fungi incertae sedis</taxon>
        <taxon>Mucoromycota</taxon>
        <taxon>Glomeromycotina</taxon>
        <taxon>Glomeromycetes</taxon>
        <taxon>Diversisporales</taxon>
        <taxon>Gigasporaceae</taxon>
        <taxon>Racocetra</taxon>
    </lineage>
</organism>
<accession>A0ACA9NCQ4</accession>
<gene>
    <name evidence="1" type="ORF">RPERSI_LOCUS7222</name>
</gene>
<reference evidence="1" key="1">
    <citation type="submission" date="2021-06" db="EMBL/GenBank/DDBJ databases">
        <authorList>
            <person name="Kallberg Y."/>
            <person name="Tangrot J."/>
            <person name="Rosling A."/>
        </authorList>
    </citation>
    <scope>NUCLEOTIDE SEQUENCE</scope>
    <source>
        <strain evidence="1">MA461A</strain>
    </source>
</reference>
<dbReference type="Proteomes" id="UP000789920">
    <property type="component" value="Unassembled WGS sequence"/>
</dbReference>
<name>A0ACA9NCQ4_9GLOM</name>